<keyword evidence="2" id="KW-0805">Transcription regulation</keyword>
<dbReference type="Proteomes" id="UP000800041">
    <property type="component" value="Unassembled WGS sequence"/>
</dbReference>
<keyword evidence="4" id="KW-0539">Nucleus</keyword>
<sequence length="802" mass="88074">MLPVHSNISPLLVADSLVATGICLNYNQHAEISPGAATGTHDGGESLKPTRAAGSRRISTSNACVECRRRKIRCDGTQPCGQCQWYQHPEACSYSKPAQRVVPSRKLVEKLNGQIEQYQNVMGKLFSNKDIESLAAMPREELLNLALSAPASTSPSMAANHLVAATPKSEGAESLETLEEKPDHYSDYDDRRLSKDKLQSISDDVGGLSLSVDRHYSYVGASSTTAALKTIVRVAPLARNFISQQSVSETVHHSRESSPPPLPDASLMILPSPAESKILVQSYFDNMHLFFPMIDEKNFWSKVNQEKKDSSWLSLLNMVYALGSLALGTADNEQHIIFYKRAKQHLNLEGYGRGNLEVLQALGIMSGYYMHYLNRPNEAYATMGACFRMAVALGLHREYAESTSGDGSRSRSNSINVVPTEIRRRTWWSIFCLDTLASTTTGRPSFGRTSGGITVNEPGKAFENQINLQDPEYLKALPIIHTVTFCKMSTIIQDRLSTSPVLRSDELNQLDADLVRWYEDLPAILTTDPESTIPAFLRVPRLLIKWHYQNLRMLMHRPYLLSVALRGFPFSKLGPEERLAVGKCRVLASQTIQDISAECPNNIITGWNAVWLVFQACFVPLISLFSDHTVEEETQKWAEQLEIAIRFFERMDKYSVAAKRSRDAVANLLAASKTTTAAAAIASAEAEFEREALMLDGSHGLNGDASASLGMDGMKSETGSGGGGGGGLANQQMFPNNFNISTMVGGVGMAAGVWPDVQSGNGMGGLWDDMMWDTFPDVTDQLANPGEHEWPPSTNGNGWMGS</sequence>
<dbReference type="InterPro" id="IPR007219">
    <property type="entry name" value="XnlR_reg_dom"/>
</dbReference>
<dbReference type="SMART" id="SM00906">
    <property type="entry name" value="Fungal_trans"/>
    <property type="match status" value="1"/>
</dbReference>
<feature type="region of interest" description="Disordered" evidence="5">
    <location>
        <begin position="166"/>
        <end position="189"/>
    </location>
</feature>
<keyword evidence="3" id="KW-0804">Transcription</keyword>
<evidence type="ECO:0000259" key="6">
    <source>
        <dbReference type="PROSITE" id="PS50048"/>
    </source>
</evidence>
<evidence type="ECO:0000313" key="8">
    <source>
        <dbReference type="Proteomes" id="UP000800041"/>
    </source>
</evidence>
<name>A0A6G1GWM3_9PEZI</name>
<dbReference type="PANTHER" id="PTHR47424">
    <property type="entry name" value="REGULATORY PROTEIN GAL4"/>
    <property type="match status" value="1"/>
</dbReference>
<evidence type="ECO:0000256" key="4">
    <source>
        <dbReference type="ARBA" id="ARBA00023242"/>
    </source>
</evidence>
<dbReference type="SUPFAM" id="SSF57701">
    <property type="entry name" value="Zn2/Cys6 DNA-binding domain"/>
    <property type="match status" value="1"/>
</dbReference>
<proteinExistence type="predicted"/>
<evidence type="ECO:0000256" key="3">
    <source>
        <dbReference type="ARBA" id="ARBA00023163"/>
    </source>
</evidence>
<keyword evidence="8" id="KW-1185">Reference proteome</keyword>
<dbReference type="SMART" id="SM00066">
    <property type="entry name" value="GAL4"/>
    <property type="match status" value="1"/>
</dbReference>
<reference evidence="7" key="1">
    <citation type="journal article" date="2020" name="Stud. Mycol.">
        <title>101 Dothideomycetes genomes: a test case for predicting lifestyles and emergence of pathogens.</title>
        <authorList>
            <person name="Haridas S."/>
            <person name="Albert R."/>
            <person name="Binder M."/>
            <person name="Bloem J."/>
            <person name="Labutti K."/>
            <person name="Salamov A."/>
            <person name="Andreopoulos B."/>
            <person name="Baker S."/>
            <person name="Barry K."/>
            <person name="Bills G."/>
            <person name="Bluhm B."/>
            <person name="Cannon C."/>
            <person name="Castanera R."/>
            <person name="Culley D."/>
            <person name="Daum C."/>
            <person name="Ezra D."/>
            <person name="Gonzalez J."/>
            <person name="Henrissat B."/>
            <person name="Kuo A."/>
            <person name="Liang C."/>
            <person name="Lipzen A."/>
            <person name="Lutzoni F."/>
            <person name="Magnuson J."/>
            <person name="Mondo S."/>
            <person name="Nolan M."/>
            <person name="Ohm R."/>
            <person name="Pangilinan J."/>
            <person name="Park H.-J."/>
            <person name="Ramirez L."/>
            <person name="Alfaro M."/>
            <person name="Sun H."/>
            <person name="Tritt A."/>
            <person name="Yoshinaga Y."/>
            <person name="Zwiers L.-H."/>
            <person name="Turgeon B."/>
            <person name="Goodwin S."/>
            <person name="Spatafora J."/>
            <person name="Crous P."/>
            <person name="Grigoriev I."/>
        </authorList>
    </citation>
    <scope>NUCLEOTIDE SEQUENCE</scope>
    <source>
        <strain evidence="7">CBS 113979</strain>
    </source>
</reference>
<dbReference type="EMBL" id="ML977163">
    <property type="protein sequence ID" value="KAF1985170.1"/>
    <property type="molecule type" value="Genomic_DNA"/>
</dbReference>
<protein>
    <recommendedName>
        <fullName evidence="6">Zn(2)-C6 fungal-type domain-containing protein</fullName>
    </recommendedName>
</protein>
<dbReference type="GO" id="GO:0006351">
    <property type="term" value="P:DNA-templated transcription"/>
    <property type="evidence" value="ECO:0007669"/>
    <property type="project" value="InterPro"/>
</dbReference>
<dbReference type="CDD" id="cd12148">
    <property type="entry name" value="fungal_TF_MHR"/>
    <property type="match status" value="1"/>
</dbReference>
<keyword evidence="1" id="KW-0479">Metal-binding</keyword>
<dbReference type="GO" id="GO:0005634">
    <property type="term" value="C:nucleus"/>
    <property type="evidence" value="ECO:0007669"/>
    <property type="project" value="TreeGrafter"/>
</dbReference>
<dbReference type="AlphaFoldDB" id="A0A6G1GWM3"/>
<evidence type="ECO:0000313" key="7">
    <source>
        <dbReference type="EMBL" id="KAF1985170.1"/>
    </source>
</evidence>
<evidence type="ECO:0000256" key="1">
    <source>
        <dbReference type="ARBA" id="ARBA00022723"/>
    </source>
</evidence>
<organism evidence="7 8">
    <name type="scientific">Aulographum hederae CBS 113979</name>
    <dbReference type="NCBI Taxonomy" id="1176131"/>
    <lineage>
        <taxon>Eukaryota</taxon>
        <taxon>Fungi</taxon>
        <taxon>Dikarya</taxon>
        <taxon>Ascomycota</taxon>
        <taxon>Pezizomycotina</taxon>
        <taxon>Dothideomycetes</taxon>
        <taxon>Pleosporomycetidae</taxon>
        <taxon>Aulographales</taxon>
        <taxon>Aulographaceae</taxon>
    </lineage>
</organism>
<dbReference type="CDD" id="cd00067">
    <property type="entry name" value="GAL4"/>
    <property type="match status" value="1"/>
</dbReference>
<feature type="domain" description="Zn(2)-C6 fungal-type" evidence="6">
    <location>
        <begin position="63"/>
        <end position="94"/>
    </location>
</feature>
<dbReference type="GO" id="GO:0000435">
    <property type="term" value="P:positive regulation of transcription from RNA polymerase II promoter by galactose"/>
    <property type="evidence" value="ECO:0007669"/>
    <property type="project" value="TreeGrafter"/>
</dbReference>
<evidence type="ECO:0000256" key="5">
    <source>
        <dbReference type="SAM" id="MobiDB-lite"/>
    </source>
</evidence>
<dbReference type="Pfam" id="PF04082">
    <property type="entry name" value="Fungal_trans"/>
    <property type="match status" value="1"/>
</dbReference>
<dbReference type="PANTHER" id="PTHR47424:SF5">
    <property type="entry name" value="ZN(II)2CYS6 TRANSCRIPTION FACTOR (EUROFUNG)"/>
    <property type="match status" value="1"/>
</dbReference>
<dbReference type="InterPro" id="IPR036864">
    <property type="entry name" value="Zn2-C6_fun-type_DNA-bd_sf"/>
</dbReference>
<dbReference type="PROSITE" id="PS50048">
    <property type="entry name" value="ZN2_CY6_FUNGAL_2"/>
    <property type="match status" value="1"/>
</dbReference>
<gene>
    <name evidence="7" type="ORF">K402DRAFT_455161</name>
</gene>
<dbReference type="GO" id="GO:0008270">
    <property type="term" value="F:zinc ion binding"/>
    <property type="evidence" value="ECO:0007669"/>
    <property type="project" value="InterPro"/>
</dbReference>
<evidence type="ECO:0000256" key="2">
    <source>
        <dbReference type="ARBA" id="ARBA00023015"/>
    </source>
</evidence>
<dbReference type="GO" id="GO:0000978">
    <property type="term" value="F:RNA polymerase II cis-regulatory region sequence-specific DNA binding"/>
    <property type="evidence" value="ECO:0007669"/>
    <property type="project" value="TreeGrafter"/>
</dbReference>
<dbReference type="Gene3D" id="4.10.240.10">
    <property type="entry name" value="Zn(2)-C6 fungal-type DNA-binding domain"/>
    <property type="match status" value="1"/>
</dbReference>
<feature type="compositionally biased region" description="Basic and acidic residues" evidence="5">
    <location>
        <begin position="178"/>
        <end position="189"/>
    </location>
</feature>
<dbReference type="InterPro" id="IPR001138">
    <property type="entry name" value="Zn2Cys6_DnaBD"/>
</dbReference>
<accession>A0A6G1GWM3</accession>
<dbReference type="Pfam" id="PF00172">
    <property type="entry name" value="Zn_clus"/>
    <property type="match status" value="1"/>
</dbReference>
<dbReference type="PROSITE" id="PS00463">
    <property type="entry name" value="ZN2_CY6_FUNGAL_1"/>
    <property type="match status" value="1"/>
</dbReference>
<dbReference type="OrthoDB" id="3362851at2759"/>
<dbReference type="GO" id="GO:0000981">
    <property type="term" value="F:DNA-binding transcription factor activity, RNA polymerase II-specific"/>
    <property type="evidence" value="ECO:0007669"/>
    <property type="project" value="InterPro"/>
</dbReference>
<dbReference type="InterPro" id="IPR051127">
    <property type="entry name" value="Fungal_SecMet_Regulators"/>
</dbReference>